<evidence type="ECO:0000256" key="5">
    <source>
        <dbReference type="SAM" id="MobiDB-lite"/>
    </source>
</evidence>
<accession>A0A0C4DPX7</accession>
<feature type="region of interest" description="Disordered" evidence="5">
    <location>
        <begin position="1"/>
        <end position="24"/>
    </location>
</feature>
<keyword evidence="2 6" id="KW-0812">Transmembrane</keyword>
<keyword evidence="4 6" id="KW-0472">Membrane</keyword>
<dbReference type="GO" id="GO:0005351">
    <property type="term" value="F:carbohydrate:proton symporter activity"/>
    <property type="evidence" value="ECO:0007669"/>
    <property type="project" value="TreeGrafter"/>
</dbReference>
<dbReference type="EnsemblFungi" id="MAPG_01907T0">
    <property type="protein sequence ID" value="MAPG_01907T0"/>
    <property type="gene ID" value="MAPG_01907"/>
</dbReference>
<evidence type="ECO:0000256" key="2">
    <source>
        <dbReference type="ARBA" id="ARBA00022692"/>
    </source>
</evidence>
<keyword evidence="3 6" id="KW-1133">Transmembrane helix</keyword>
<dbReference type="PANTHER" id="PTHR48022:SF41">
    <property type="entry name" value="MAJOR FACILITATOR SUPERFAMILY (MFS) PROFILE DOMAIN-CONTAINING PROTEIN"/>
    <property type="match status" value="1"/>
</dbReference>
<comment type="subcellular location">
    <subcellularLocation>
        <location evidence="1">Membrane</location>
        <topology evidence="1">Multi-pass membrane protein</topology>
    </subcellularLocation>
</comment>
<reference evidence="8" key="5">
    <citation type="submission" date="2015-06" db="UniProtKB">
        <authorList>
            <consortium name="EnsemblFungi"/>
        </authorList>
    </citation>
    <scope>IDENTIFICATION</scope>
    <source>
        <strain evidence="8">ATCC 64411</strain>
    </source>
</reference>
<dbReference type="eggNOG" id="KOG0254">
    <property type="taxonomic scope" value="Eukaryota"/>
</dbReference>
<dbReference type="EMBL" id="GL876967">
    <property type="protein sequence ID" value="KLU82839.1"/>
    <property type="molecule type" value="Genomic_DNA"/>
</dbReference>
<dbReference type="SUPFAM" id="SSF103473">
    <property type="entry name" value="MFS general substrate transporter"/>
    <property type="match status" value="2"/>
</dbReference>
<evidence type="ECO:0008006" key="10">
    <source>
        <dbReference type="Google" id="ProtNLM"/>
    </source>
</evidence>
<dbReference type="VEuPathDB" id="FungiDB:MAPG_01907"/>
<dbReference type="GO" id="GO:0016020">
    <property type="term" value="C:membrane"/>
    <property type="evidence" value="ECO:0007669"/>
    <property type="project" value="UniProtKB-SubCell"/>
</dbReference>
<sequence length="348" mass="37321">MADNLHAEKNGSSGESKSATTSEVESLQPPQLSVIQALRKWPKVSLWVFLQCASIILVGFDISIVSNVASLPQFQNVFGQPYGNLHIIPALWIGLWNGIMPVGAIAGALSAGFLQDVLGRRLTLALAAGLSAVCVAVAFVSDLPAGMDARRGVYFLQMIGVEARLSLLFMLVGVVVGLCSNVVSLPLLANFYRRTLLISSLAVCTVLWASIGIAGCFLETGNASAVRWYVSVAMMAAMASVSLGAWPAAHVVNCEASSLRLRARTQGLAGMFTQLIAGALNIALPYIYSPDQGKSGPRVGFLFAGFSALALVGSWLYVPEMKNRDPLEIDIMFERRLPARAFKDWKRD</sequence>
<feature type="transmembrane region" description="Helical" evidence="6">
    <location>
        <begin position="196"/>
        <end position="220"/>
    </location>
</feature>
<dbReference type="InterPro" id="IPR050360">
    <property type="entry name" value="MFS_Sugar_Transporters"/>
</dbReference>
<feature type="transmembrane region" description="Helical" evidence="6">
    <location>
        <begin position="300"/>
        <end position="318"/>
    </location>
</feature>
<keyword evidence="9" id="KW-1185">Reference proteome</keyword>
<dbReference type="AlphaFoldDB" id="A0A0C4DPX7"/>
<gene>
    <name evidence="7" type="ORF">MAPG_01907</name>
</gene>
<dbReference type="OrthoDB" id="6612291at2759"/>
<evidence type="ECO:0000256" key="3">
    <source>
        <dbReference type="ARBA" id="ARBA00022989"/>
    </source>
</evidence>
<dbReference type="Proteomes" id="UP000011715">
    <property type="component" value="Unassembled WGS sequence"/>
</dbReference>
<reference evidence="7" key="1">
    <citation type="submission" date="2010-05" db="EMBL/GenBank/DDBJ databases">
        <title>The Genome Sequence of Magnaporthe poae strain ATCC 64411.</title>
        <authorList>
            <consortium name="The Broad Institute Genome Sequencing Platform"/>
            <consortium name="Broad Institute Genome Sequencing Center for Infectious Disease"/>
            <person name="Ma L.-J."/>
            <person name="Dead R."/>
            <person name="Young S."/>
            <person name="Zeng Q."/>
            <person name="Koehrsen M."/>
            <person name="Alvarado L."/>
            <person name="Berlin A."/>
            <person name="Chapman S.B."/>
            <person name="Chen Z."/>
            <person name="Freedman E."/>
            <person name="Gellesch M."/>
            <person name="Goldberg J."/>
            <person name="Griggs A."/>
            <person name="Gujja S."/>
            <person name="Heilman E.R."/>
            <person name="Heiman D."/>
            <person name="Hepburn T."/>
            <person name="Howarth C."/>
            <person name="Jen D."/>
            <person name="Larson L."/>
            <person name="Mehta T."/>
            <person name="Neiman D."/>
            <person name="Pearson M."/>
            <person name="Roberts A."/>
            <person name="Saif S."/>
            <person name="Shea T."/>
            <person name="Shenoy N."/>
            <person name="Sisk P."/>
            <person name="Stolte C."/>
            <person name="Sykes S."/>
            <person name="Walk T."/>
            <person name="White J."/>
            <person name="Yandava C."/>
            <person name="Haas B."/>
            <person name="Nusbaum C."/>
            <person name="Birren B."/>
        </authorList>
    </citation>
    <scope>NUCLEOTIDE SEQUENCE</scope>
    <source>
        <strain evidence="7">ATCC 64411</strain>
    </source>
</reference>
<feature type="transmembrane region" description="Helical" evidence="6">
    <location>
        <begin position="46"/>
        <end position="66"/>
    </location>
</feature>
<dbReference type="EMBL" id="ADBL01000475">
    <property type="status" value="NOT_ANNOTATED_CDS"/>
    <property type="molecule type" value="Genomic_DNA"/>
</dbReference>
<feature type="transmembrane region" description="Helical" evidence="6">
    <location>
        <begin position="226"/>
        <end position="246"/>
    </location>
</feature>
<protein>
    <recommendedName>
        <fullName evidence="10">Major facilitator superfamily (MFS) profile domain-containing protein</fullName>
    </recommendedName>
</protein>
<reference evidence="9" key="2">
    <citation type="submission" date="2010-05" db="EMBL/GenBank/DDBJ databases">
        <title>The genome sequence of Magnaporthe poae strain ATCC 64411.</title>
        <authorList>
            <person name="Ma L.-J."/>
            <person name="Dead R."/>
            <person name="Young S."/>
            <person name="Zeng Q."/>
            <person name="Koehrsen M."/>
            <person name="Alvarado L."/>
            <person name="Berlin A."/>
            <person name="Chapman S.B."/>
            <person name="Chen Z."/>
            <person name="Freedman E."/>
            <person name="Gellesch M."/>
            <person name="Goldberg J."/>
            <person name="Griggs A."/>
            <person name="Gujja S."/>
            <person name="Heilman E.R."/>
            <person name="Heiman D."/>
            <person name="Hepburn T."/>
            <person name="Howarth C."/>
            <person name="Jen D."/>
            <person name="Larson L."/>
            <person name="Mehta T."/>
            <person name="Neiman D."/>
            <person name="Pearson M."/>
            <person name="Roberts A."/>
            <person name="Saif S."/>
            <person name="Shea T."/>
            <person name="Shenoy N."/>
            <person name="Sisk P."/>
            <person name="Stolte C."/>
            <person name="Sykes S."/>
            <person name="Walk T."/>
            <person name="White J."/>
            <person name="Yandava C."/>
            <person name="Haas B."/>
            <person name="Nusbaum C."/>
            <person name="Birren B."/>
        </authorList>
    </citation>
    <scope>NUCLEOTIDE SEQUENCE [LARGE SCALE GENOMIC DNA]</scope>
    <source>
        <strain evidence="9">ATCC 64411 / 73-15</strain>
    </source>
</reference>
<feature type="transmembrane region" description="Helical" evidence="6">
    <location>
        <begin position="122"/>
        <end position="145"/>
    </location>
</feature>
<dbReference type="PANTHER" id="PTHR48022">
    <property type="entry name" value="PLASTIDIC GLUCOSE TRANSPORTER 4"/>
    <property type="match status" value="1"/>
</dbReference>
<feature type="compositionally biased region" description="Polar residues" evidence="5">
    <location>
        <begin position="10"/>
        <end position="24"/>
    </location>
</feature>
<organism evidence="8 9">
    <name type="scientific">Magnaporthiopsis poae (strain ATCC 64411 / 73-15)</name>
    <name type="common">Kentucky bluegrass fungus</name>
    <name type="synonym">Magnaporthe poae</name>
    <dbReference type="NCBI Taxonomy" id="644358"/>
    <lineage>
        <taxon>Eukaryota</taxon>
        <taxon>Fungi</taxon>
        <taxon>Dikarya</taxon>
        <taxon>Ascomycota</taxon>
        <taxon>Pezizomycotina</taxon>
        <taxon>Sordariomycetes</taxon>
        <taxon>Sordariomycetidae</taxon>
        <taxon>Magnaporthales</taxon>
        <taxon>Magnaporthaceae</taxon>
        <taxon>Magnaporthiopsis</taxon>
    </lineage>
</organism>
<name>A0A0C4DPX7_MAGP6</name>
<reference evidence="7" key="3">
    <citation type="submission" date="2011-03" db="EMBL/GenBank/DDBJ databases">
        <title>Annotation of Magnaporthe poae ATCC 64411.</title>
        <authorList>
            <person name="Ma L.-J."/>
            <person name="Dead R."/>
            <person name="Young S.K."/>
            <person name="Zeng Q."/>
            <person name="Gargeya S."/>
            <person name="Fitzgerald M."/>
            <person name="Haas B."/>
            <person name="Abouelleil A."/>
            <person name="Alvarado L."/>
            <person name="Arachchi H.M."/>
            <person name="Berlin A."/>
            <person name="Brown A."/>
            <person name="Chapman S.B."/>
            <person name="Chen Z."/>
            <person name="Dunbar C."/>
            <person name="Freedman E."/>
            <person name="Gearin G."/>
            <person name="Gellesch M."/>
            <person name="Goldberg J."/>
            <person name="Griggs A."/>
            <person name="Gujja S."/>
            <person name="Heiman D."/>
            <person name="Howarth C."/>
            <person name="Larson L."/>
            <person name="Lui A."/>
            <person name="MacDonald P.J.P."/>
            <person name="Mehta T."/>
            <person name="Montmayeur A."/>
            <person name="Murphy C."/>
            <person name="Neiman D."/>
            <person name="Pearson M."/>
            <person name="Priest M."/>
            <person name="Roberts A."/>
            <person name="Saif S."/>
            <person name="Shea T."/>
            <person name="Shenoy N."/>
            <person name="Sisk P."/>
            <person name="Stolte C."/>
            <person name="Sykes S."/>
            <person name="Yandava C."/>
            <person name="Wortman J."/>
            <person name="Nusbaum C."/>
            <person name="Birren B."/>
        </authorList>
    </citation>
    <scope>NUCLEOTIDE SEQUENCE</scope>
    <source>
        <strain evidence="7">ATCC 64411</strain>
    </source>
</reference>
<evidence type="ECO:0000256" key="1">
    <source>
        <dbReference type="ARBA" id="ARBA00004141"/>
    </source>
</evidence>
<proteinExistence type="predicted"/>
<evidence type="ECO:0000313" key="9">
    <source>
        <dbReference type="Proteomes" id="UP000011715"/>
    </source>
</evidence>
<evidence type="ECO:0000256" key="4">
    <source>
        <dbReference type="ARBA" id="ARBA00023136"/>
    </source>
</evidence>
<reference evidence="8" key="4">
    <citation type="journal article" date="2015" name="G3 (Bethesda)">
        <title>Genome sequences of three phytopathogenic species of the Magnaporthaceae family of fungi.</title>
        <authorList>
            <person name="Okagaki L.H."/>
            <person name="Nunes C.C."/>
            <person name="Sailsbery J."/>
            <person name="Clay B."/>
            <person name="Brown D."/>
            <person name="John T."/>
            <person name="Oh Y."/>
            <person name="Young N."/>
            <person name="Fitzgerald M."/>
            <person name="Haas B.J."/>
            <person name="Zeng Q."/>
            <person name="Young S."/>
            <person name="Adiconis X."/>
            <person name="Fan L."/>
            <person name="Levin J.Z."/>
            <person name="Mitchell T.K."/>
            <person name="Okubara P.A."/>
            <person name="Farman M.L."/>
            <person name="Kohn L.M."/>
            <person name="Birren B."/>
            <person name="Ma L.-J."/>
            <person name="Dean R.A."/>
        </authorList>
    </citation>
    <scope>NUCLEOTIDE SEQUENCE</scope>
    <source>
        <strain evidence="8">ATCC 64411 / 73-15</strain>
    </source>
</reference>
<dbReference type="InterPro" id="IPR005828">
    <property type="entry name" value="MFS_sugar_transport-like"/>
</dbReference>
<feature type="transmembrane region" description="Helical" evidence="6">
    <location>
        <begin position="165"/>
        <end position="189"/>
    </location>
</feature>
<evidence type="ECO:0000256" key="6">
    <source>
        <dbReference type="SAM" id="Phobius"/>
    </source>
</evidence>
<feature type="transmembrane region" description="Helical" evidence="6">
    <location>
        <begin position="267"/>
        <end position="288"/>
    </location>
</feature>
<feature type="transmembrane region" description="Helical" evidence="6">
    <location>
        <begin position="86"/>
        <end position="110"/>
    </location>
</feature>
<dbReference type="EMBL" id="ADBL01000476">
    <property type="status" value="NOT_ANNOTATED_CDS"/>
    <property type="molecule type" value="Genomic_DNA"/>
</dbReference>
<evidence type="ECO:0000313" key="7">
    <source>
        <dbReference type="EMBL" id="KLU82839.1"/>
    </source>
</evidence>
<evidence type="ECO:0000313" key="8">
    <source>
        <dbReference type="EnsemblFungi" id="MAPG_01907T0"/>
    </source>
</evidence>
<dbReference type="Gene3D" id="1.20.1250.20">
    <property type="entry name" value="MFS general substrate transporter like domains"/>
    <property type="match status" value="2"/>
</dbReference>
<dbReference type="Pfam" id="PF00083">
    <property type="entry name" value="Sugar_tr"/>
    <property type="match status" value="2"/>
</dbReference>
<dbReference type="InterPro" id="IPR036259">
    <property type="entry name" value="MFS_trans_sf"/>
</dbReference>